<name>A0ABM9QH25_9FIRM</name>
<reference evidence="1 2" key="1">
    <citation type="journal article" date="2014" name="Int. J. Syst. Evol. Microbiol.">
        <title>Complete genome of a new Firmicutes species belonging to the dominant human colonic microbiota ('Ruminococcus bicirculans') reveals two chromosomes and a selective capacity to utilize plant glucans.</title>
        <authorList>
            <consortium name="NISC Comparative Sequencing Program"/>
            <person name="Wegmann U."/>
            <person name="Louis P."/>
            <person name="Goesmann A."/>
            <person name="Henrissat B."/>
            <person name="Duncan S.H."/>
            <person name="Flint H.J."/>
        </authorList>
    </citation>
    <scope>NUCLEOTIDE SEQUENCE [LARGE SCALE GENOMIC DNA]</scope>
    <source>
        <strain evidence="1 2">80/3</strain>
    </source>
</reference>
<proteinExistence type="predicted"/>
<protein>
    <submittedName>
        <fullName evidence="1">Uncharacterized protein</fullName>
    </submittedName>
</protein>
<dbReference type="EMBL" id="HF545616">
    <property type="protein sequence ID" value="CCO05219.1"/>
    <property type="molecule type" value="Genomic_DNA"/>
</dbReference>
<sequence>MNKAKVILVLVGSVLVEIAQEIITYIADKDE</sequence>
<gene>
    <name evidence="1" type="ORF">RBI_I01517</name>
</gene>
<dbReference type="Proteomes" id="UP000027600">
    <property type="component" value="Chromosome I"/>
</dbReference>
<evidence type="ECO:0000313" key="2">
    <source>
        <dbReference type="Proteomes" id="UP000027600"/>
    </source>
</evidence>
<accession>A0ABM9QH25</accession>
<evidence type="ECO:0000313" key="1">
    <source>
        <dbReference type="EMBL" id="CCO05219.1"/>
    </source>
</evidence>
<keyword evidence="2" id="KW-1185">Reference proteome</keyword>
<organism evidence="1 2">
    <name type="scientific">Ruminococcus bicirculans</name>
    <name type="common">ex Wegman et al. 2014</name>
    <dbReference type="NCBI Taxonomy" id="1160721"/>
    <lineage>
        <taxon>Bacteria</taxon>
        <taxon>Bacillati</taxon>
        <taxon>Bacillota</taxon>
        <taxon>Clostridia</taxon>
        <taxon>Eubacteriales</taxon>
        <taxon>Oscillospiraceae</taxon>
        <taxon>Ruminococcus</taxon>
    </lineage>
</organism>